<keyword evidence="3" id="KW-1185">Reference proteome</keyword>
<comment type="caution">
    <text evidence="2">The sequence shown here is derived from an EMBL/GenBank/DDBJ whole genome shotgun (WGS) entry which is preliminary data.</text>
</comment>
<evidence type="ECO:0000256" key="1">
    <source>
        <dbReference type="SAM" id="Phobius"/>
    </source>
</evidence>
<dbReference type="Proteomes" id="UP001217089">
    <property type="component" value="Unassembled WGS sequence"/>
</dbReference>
<protein>
    <submittedName>
        <fullName evidence="2">Uncharacterized protein</fullName>
    </submittedName>
</protein>
<gene>
    <name evidence="2" type="ORF">KUTeg_012074</name>
</gene>
<feature type="transmembrane region" description="Helical" evidence="1">
    <location>
        <begin position="63"/>
        <end position="88"/>
    </location>
</feature>
<dbReference type="EMBL" id="JARBDR010000640">
    <property type="protein sequence ID" value="KAJ8310209.1"/>
    <property type="molecule type" value="Genomic_DNA"/>
</dbReference>
<proteinExistence type="predicted"/>
<keyword evidence="1" id="KW-0472">Membrane</keyword>
<evidence type="ECO:0000313" key="2">
    <source>
        <dbReference type="EMBL" id="KAJ8310209.1"/>
    </source>
</evidence>
<organism evidence="2 3">
    <name type="scientific">Tegillarca granosa</name>
    <name type="common">Malaysian cockle</name>
    <name type="synonym">Anadara granosa</name>
    <dbReference type="NCBI Taxonomy" id="220873"/>
    <lineage>
        <taxon>Eukaryota</taxon>
        <taxon>Metazoa</taxon>
        <taxon>Spiralia</taxon>
        <taxon>Lophotrochozoa</taxon>
        <taxon>Mollusca</taxon>
        <taxon>Bivalvia</taxon>
        <taxon>Autobranchia</taxon>
        <taxon>Pteriomorphia</taxon>
        <taxon>Arcoida</taxon>
        <taxon>Arcoidea</taxon>
        <taxon>Arcidae</taxon>
        <taxon>Tegillarca</taxon>
    </lineage>
</organism>
<accession>A0ABQ9EYH2</accession>
<name>A0ABQ9EYH2_TEGGR</name>
<sequence length="89" mass="10816">MILTRHIKQEYYSNGSLDGKWLKNIITYLTCIYDGHFANYKYFTQNVWLFVNMIFHSDFKKQLPFQIATFLAFINLHFKFVFIVFFVLL</sequence>
<keyword evidence="1" id="KW-1133">Transmembrane helix</keyword>
<reference evidence="2 3" key="1">
    <citation type="submission" date="2022-12" db="EMBL/GenBank/DDBJ databases">
        <title>Chromosome-level genome of Tegillarca granosa.</title>
        <authorList>
            <person name="Kim J."/>
        </authorList>
    </citation>
    <scope>NUCLEOTIDE SEQUENCE [LARGE SCALE GENOMIC DNA]</scope>
    <source>
        <strain evidence="2">Teg-2019</strain>
        <tissue evidence="2">Adductor muscle</tissue>
    </source>
</reference>
<evidence type="ECO:0000313" key="3">
    <source>
        <dbReference type="Proteomes" id="UP001217089"/>
    </source>
</evidence>
<keyword evidence="1" id="KW-0812">Transmembrane</keyword>